<feature type="compositionally biased region" description="Polar residues" evidence="1">
    <location>
        <begin position="885"/>
        <end position="900"/>
    </location>
</feature>
<feature type="compositionally biased region" description="Basic and acidic residues" evidence="1">
    <location>
        <begin position="28"/>
        <end position="37"/>
    </location>
</feature>
<feature type="compositionally biased region" description="Low complexity" evidence="1">
    <location>
        <begin position="874"/>
        <end position="884"/>
    </location>
</feature>
<name>A0ABR4HLM8_9EURO</name>
<feature type="compositionally biased region" description="Basic and acidic residues" evidence="1">
    <location>
        <begin position="628"/>
        <end position="661"/>
    </location>
</feature>
<feature type="region of interest" description="Disordered" evidence="1">
    <location>
        <begin position="935"/>
        <end position="1026"/>
    </location>
</feature>
<dbReference type="EMBL" id="JBFXLS010000110">
    <property type="protein sequence ID" value="KAL2815652.1"/>
    <property type="molecule type" value="Genomic_DNA"/>
</dbReference>
<feature type="compositionally biased region" description="Acidic residues" evidence="1">
    <location>
        <begin position="332"/>
        <end position="345"/>
    </location>
</feature>
<feature type="region of interest" description="Disordered" evidence="1">
    <location>
        <begin position="27"/>
        <end position="46"/>
    </location>
</feature>
<gene>
    <name evidence="2" type="ORF">BDW59DRAFT_15347</name>
</gene>
<protein>
    <recommendedName>
        <fullName evidence="4">Nucleolar protein Dnt1-like N-terminal domain-containing protein</fullName>
    </recommendedName>
</protein>
<feature type="region of interest" description="Disordered" evidence="1">
    <location>
        <begin position="172"/>
        <end position="661"/>
    </location>
</feature>
<evidence type="ECO:0008006" key="4">
    <source>
        <dbReference type="Google" id="ProtNLM"/>
    </source>
</evidence>
<reference evidence="2 3" key="1">
    <citation type="submission" date="2024-07" db="EMBL/GenBank/DDBJ databases">
        <title>Section-level genome sequencing and comparative genomics of Aspergillus sections Usti and Cavernicolus.</title>
        <authorList>
            <consortium name="Lawrence Berkeley National Laboratory"/>
            <person name="Nybo J.L."/>
            <person name="Vesth T.C."/>
            <person name="Theobald S."/>
            <person name="Frisvad J.C."/>
            <person name="Larsen T.O."/>
            <person name="Kjaerboelling I."/>
            <person name="Rothschild-Mancinelli K."/>
            <person name="Lyhne E.K."/>
            <person name="Kogle M.E."/>
            <person name="Barry K."/>
            <person name="Clum A."/>
            <person name="Na H."/>
            <person name="Ledsgaard L."/>
            <person name="Lin J."/>
            <person name="Lipzen A."/>
            <person name="Kuo A."/>
            <person name="Riley R."/>
            <person name="Mondo S."/>
            <person name="LaButti K."/>
            <person name="Haridas S."/>
            <person name="Pangalinan J."/>
            <person name="Salamov A.A."/>
            <person name="Simmons B.A."/>
            <person name="Magnuson J.K."/>
            <person name="Chen J."/>
            <person name="Drula E."/>
            <person name="Henrissat B."/>
            <person name="Wiebenga A."/>
            <person name="Lubbers R.J."/>
            <person name="Gomes A.C."/>
            <person name="Makela M.R."/>
            <person name="Stajich J."/>
            <person name="Grigoriev I.V."/>
            <person name="Mortensen U.H."/>
            <person name="De vries R.P."/>
            <person name="Baker S.E."/>
            <person name="Andersen M.R."/>
        </authorList>
    </citation>
    <scope>NUCLEOTIDE SEQUENCE [LARGE SCALE GENOMIC DNA]</scope>
    <source>
        <strain evidence="2 3">CBS 600.67</strain>
    </source>
</reference>
<sequence length="1026" mass="111683">MVFLRLTVKVYPRDQIQTSNSFSFRSLLGDRERDDSSRNSSDTTTGKPASFLIVLENPEDVTLGGLAGMIREKWRKLRPGAETLEIKKLVDDDHEADDLDTDMTVAHVFVDIGKARSDGHDQRRAVRVIQKSTRGQQSPVRFPSVTQDWDAAAERYEMQRLKKEKQEAEFALNKLGPIAEETRRDGSTPPMDSWSDYTPGRKHRRDIPVSSVEKDEEIPLSPSQRPQSIQGPSQDHGHGSVAQERLESQELGDSPPSSRAPTPKGKLTAARRDSAHSQGFRSGTGDAAVSDSPGLRLTLENATHPVSLQKIPSPKGAEIKQISLDAETRSEDESEDESEGSDESGSEVGKGEYKQDNDGDIAMGDEVTLKKQQQSRWTSQKLAQSPSAKETAKATEIPAEDSNAMQSRKRKNSTEQLSPNKERRLDKSTPPAIVNGERRNSEASPNTPKYSPSGRRLERASSFSGVARRLSFTELPLESPRPGLGLGITRSPPKKALVIPNPSQDSTKSSEAIQSTPLVPSRSAPTVRRGSLAQNISTPNSIHTPADRLKNLHSALRNSSVERNSERRSVSFAESNDALTTKSQPASKSTLTDVVDSPISTPASQPASSEKRRSSRATVQYPPGYSPEDVRRLEQEARVKLERENKERAEVEEKIETAKKHKADPEYITKLEGVLTLLKWIRRNTNNSRLETQRIKLEQQQAEIKELESSMSKASQGIEKKVKGSRKSRKSGSKDIAAPATTTPAINNNISPVTHISGWNAVNGREVPTSVKPPTANGTGPKSTPKVPASKSKPQKASKPTSLQSQNSTASDPELPAMKVQARVNSTKKLAPHKSTPKKPVEVSSSPESESSEEESTSESESDSDSDLEKKPAKATPAPKATSPQKLKSTSPSSAQRTAKSSAPSTSQTQTQAWSWPARASQTTRLSLKGIKGEVASQAAAKTALKRAPNVPPRKGIFSPPGSDSEDTESESESDSSSSDESDSEKENKPIRKHSQSPVSVCDAGDIMSSGQVQRLRPARPGRVGQ</sequence>
<evidence type="ECO:0000313" key="2">
    <source>
        <dbReference type="EMBL" id="KAL2815652.1"/>
    </source>
</evidence>
<organism evidence="2 3">
    <name type="scientific">Aspergillus cavernicola</name>
    <dbReference type="NCBI Taxonomy" id="176166"/>
    <lineage>
        <taxon>Eukaryota</taxon>
        <taxon>Fungi</taxon>
        <taxon>Dikarya</taxon>
        <taxon>Ascomycota</taxon>
        <taxon>Pezizomycotina</taxon>
        <taxon>Eurotiomycetes</taxon>
        <taxon>Eurotiomycetidae</taxon>
        <taxon>Eurotiales</taxon>
        <taxon>Aspergillaceae</taxon>
        <taxon>Aspergillus</taxon>
        <taxon>Aspergillus subgen. Nidulantes</taxon>
    </lineage>
</organism>
<feature type="compositionally biased region" description="Polar residues" evidence="1">
    <location>
        <begin position="221"/>
        <end position="233"/>
    </location>
</feature>
<feature type="compositionally biased region" description="Low complexity" evidence="1">
    <location>
        <begin position="901"/>
        <end position="917"/>
    </location>
</feature>
<feature type="compositionally biased region" description="Acidic residues" evidence="1">
    <location>
        <begin position="964"/>
        <end position="984"/>
    </location>
</feature>
<accession>A0ABR4HLM8</accession>
<evidence type="ECO:0000256" key="1">
    <source>
        <dbReference type="SAM" id="MobiDB-lite"/>
    </source>
</evidence>
<comment type="caution">
    <text evidence="2">The sequence shown here is derived from an EMBL/GenBank/DDBJ whole genome shotgun (WGS) entry which is preliminary data.</text>
</comment>
<proteinExistence type="predicted"/>
<feature type="compositionally biased region" description="Acidic residues" evidence="1">
    <location>
        <begin position="850"/>
        <end position="866"/>
    </location>
</feature>
<feature type="compositionally biased region" description="Polar residues" evidence="1">
    <location>
        <begin position="501"/>
        <end position="518"/>
    </location>
</feature>
<feature type="compositionally biased region" description="Polar residues" evidence="1">
    <location>
        <begin position="532"/>
        <end position="543"/>
    </location>
</feature>
<feature type="region of interest" description="Disordered" evidence="1">
    <location>
        <begin position="707"/>
        <end position="752"/>
    </location>
</feature>
<feature type="compositionally biased region" description="Polar residues" evidence="1">
    <location>
        <begin position="572"/>
        <end position="608"/>
    </location>
</feature>
<feature type="compositionally biased region" description="Low complexity" evidence="1">
    <location>
        <begin position="734"/>
        <end position="752"/>
    </location>
</feature>
<keyword evidence="3" id="KW-1185">Reference proteome</keyword>
<feature type="region of interest" description="Disordered" evidence="1">
    <location>
        <begin position="764"/>
        <end position="921"/>
    </location>
</feature>
<dbReference type="Proteomes" id="UP001610335">
    <property type="component" value="Unassembled WGS sequence"/>
</dbReference>
<feature type="compositionally biased region" description="Polar residues" evidence="1">
    <location>
        <begin position="370"/>
        <end position="388"/>
    </location>
</feature>
<evidence type="ECO:0000313" key="3">
    <source>
        <dbReference type="Proteomes" id="UP001610335"/>
    </source>
</evidence>
<feature type="compositionally biased region" description="Low complexity" evidence="1">
    <location>
        <begin position="785"/>
        <end position="802"/>
    </location>
</feature>